<dbReference type="EMBL" id="KN831791">
    <property type="protein sequence ID" value="KIM38320.1"/>
    <property type="molecule type" value="Genomic_DNA"/>
</dbReference>
<proteinExistence type="predicted"/>
<gene>
    <name evidence="1" type="ORF">M413DRAFT_447823</name>
</gene>
<evidence type="ECO:0000313" key="1">
    <source>
        <dbReference type="EMBL" id="KIM38320.1"/>
    </source>
</evidence>
<organism evidence="1 2">
    <name type="scientific">Hebeloma cylindrosporum</name>
    <dbReference type="NCBI Taxonomy" id="76867"/>
    <lineage>
        <taxon>Eukaryota</taxon>
        <taxon>Fungi</taxon>
        <taxon>Dikarya</taxon>
        <taxon>Basidiomycota</taxon>
        <taxon>Agaricomycotina</taxon>
        <taxon>Agaricomycetes</taxon>
        <taxon>Agaricomycetidae</taxon>
        <taxon>Agaricales</taxon>
        <taxon>Agaricineae</taxon>
        <taxon>Hymenogastraceae</taxon>
        <taxon>Hebeloma</taxon>
    </lineage>
</organism>
<name>A0A0C3BNS2_HEBCY</name>
<sequence length="65" mass="7282">MYATLRTCYDAAFNLRPGTVFFQSDVSGIFSNATGRLRVYLQPLPFPGYVALNYHCVLTYIVVGI</sequence>
<dbReference type="HOGENOM" id="CLU_2849926_0_0_1"/>
<dbReference type="Proteomes" id="UP000053424">
    <property type="component" value="Unassembled WGS sequence"/>
</dbReference>
<reference evidence="2" key="2">
    <citation type="submission" date="2015-01" db="EMBL/GenBank/DDBJ databases">
        <title>Evolutionary Origins and Diversification of the Mycorrhizal Mutualists.</title>
        <authorList>
            <consortium name="DOE Joint Genome Institute"/>
            <consortium name="Mycorrhizal Genomics Consortium"/>
            <person name="Kohler A."/>
            <person name="Kuo A."/>
            <person name="Nagy L.G."/>
            <person name="Floudas D."/>
            <person name="Copeland A."/>
            <person name="Barry K.W."/>
            <person name="Cichocki N."/>
            <person name="Veneault-Fourrey C."/>
            <person name="LaButti K."/>
            <person name="Lindquist E.A."/>
            <person name="Lipzen A."/>
            <person name="Lundell T."/>
            <person name="Morin E."/>
            <person name="Murat C."/>
            <person name="Riley R."/>
            <person name="Ohm R."/>
            <person name="Sun H."/>
            <person name="Tunlid A."/>
            <person name="Henrissat B."/>
            <person name="Grigoriev I.V."/>
            <person name="Hibbett D.S."/>
            <person name="Martin F."/>
        </authorList>
    </citation>
    <scope>NUCLEOTIDE SEQUENCE [LARGE SCALE GENOMIC DNA]</scope>
    <source>
        <strain evidence="2">h7</strain>
    </source>
</reference>
<reference evidence="1 2" key="1">
    <citation type="submission" date="2014-04" db="EMBL/GenBank/DDBJ databases">
        <authorList>
            <consortium name="DOE Joint Genome Institute"/>
            <person name="Kuo A."/>
            <person name="Gay G."/>
            <person name="Dore J."/>
            <person name="Kohler A."/>
            <person name="Nagy L.G."/>
            <person name="Floudas D."/>
            <person name="Copeland A."/>
            <person name="Barry K.W."/>
            <person name="Cichocki N."/>
            <person name="Veneault-Fourrey C."/>
            <person name="LaButti K."/>
            <person name="Lindquist E.A."/>
            <person name="Lipzen A."/>
            <person name="Lundell T."/>
            <person name="Morin E."/>
            <person name="Murat C."/>
            <person name="Sun H."/>
            <person name="Tunlid A."/>
            <person name="Henrissat B."/>
            <person name="Grigoriev I.V."/>
            <person name="Hibbett D.S."/>
            <person name="Martin F."/>
            <person name="Nordberg H.P."/>
            <person name="Cantor M.N."/>
            <person name="Hua S.X."/>
        </authorList>
    </citation>
    <scope>NUCLEOTIDE SEQUENCE [LARGE SCALE GENOMIC DNA]</scope>
    <source>
        <strain evidence="2">h7</strain>
    </source>
</reference>
<dbReference type="AlphaFoldDB" id="A0A0C3BNS2"/>
<evidence type="ECO:0000313" key="2">
    <source>
        <dbReference type="Proteomes" id="UP000053424"/>
    </source>
</evidence>
<protein>
    <submittedName>
        <fullName evidence="1">Uncharacterized protein</fullName>
    </submittedName>
</protein>
<keyword evidence="2" id="KW-1185">Reference proteome</keyword>
<accession>A0A0C3BNS2</accession>